<organism evidence="3 4">
    <name type="scientific">Anaeromyces robustus</name>
    <dbReference type="NCBI Taxonomy" id="1754192"/>
    <lineage>
        <taxon>Eukaryota</taxon>
        <taxon>Fungi</taxon>
        <taxon>Fungi incertae sedis</taxon>
        <taxon>Chytridiomycota</taxon>
        <taxon>Chytridiomycota incertae sedis</taxon>
        <taxon>Neocallimastigomycetes</taxon>
        <taxon>Neocallimastigales</taxon>
        <taxon>Neocallimastigaceae</taxon>
        <taxon>Anaeromyces</taxon>
    </lineage>
</organism>
<evidence type="ECO:0000313" key="4">
    <source>
        <dbReference type="Proteomes" id="UP000193944"/>
    </source>
</evidence>
<sequence length="245" mass="28442">MYIPIDSVIPNQNGKSILITDTVFADASFLINHYLSKSIKNKEENILLMSFTNNFIQYESIQKKMGNNLKIYKDTEKLNFIDANLISPSGDVNLKILFQKIEELLKESSFESTTIILDDITHLLYIEYPLNEILDFEYKCRKICNMYNCDIIVRIHKDIGDDNDIDPISINHSQLLNYLMNSYEYIIETNELESGYTDDIQGQLSFARGVTCTQFDFNPRLYHYKINENPAYSKFYAKGLIEGTV</sequence>
<reference evidence="3 4" key="1">
    <citation type="submission" date="2016-08" db="EMBL/GenBank/DDBJ databases">
        <title>A Parts List for Fungal Cellulosomes Revealed by Comparative Genomics.</title>
        <authorList>
            <consortium name="DOE Joint Genome Institute"/>
            <person name="Haitjema C.H."/>
            <person name="Gilmore S.P."/>
            <person name="Henske J.K."/>
            <person name="Solomon K.V."/>
            <person name="De Groot R."/>
            <person name="Kuo A."/>
            <person name="Mondo S.J."/>
            <person name="Salamov A.A."/>
            <person name="Labutti K."/>
            <person name="Zhao Z."/>
            <person name="Chiniquy J."/>
            <person name="Barry K."/>
            <person name="Brewer H.M."/>
            <person name="Purvine S.O."/>
            <person name="Wright A.T."/>
            <person name="Boxma B."/>
            <person name="Van Alen T."/>
            <person name="Hackstein J.H."/>
            <person name="Baker S.E."/>
            <person name="Grigoriev I.V."/>
            <person name="O'Malley M.A."/>
        </authorList>
    </citation>
    <scope>NUCLEOTIDE SEQUENCE [LARGE SCALE GENOMIC DNA]</scope>
    <source>
        <strain evidence="3 4">S4</strain>
    </source>
</reference>
<dbReference type="AlphaFoldDB" id="A0A1Y1X978"/>
<dbReference type="InterPro" id="IPR027417">
    <property type="entry name" value="P-loop_NTPase"/>
</dbReference>
<comment type="pathway">
    <text evidence="1">tRNA modification; 5-methoxycarbonylmethyl-2-thiouridine-tRNA biosynthesis.</text>
</comment>
<accession>A0A1Y1X978</accession>
<dbReference type="EMBL" id="MCFG01000098">
    <property type="protein sequence ID" value="ORX82297.1"/>
    <property type="molecule type" value="Genomic_DNA"/>
</dbReference>
<evidence type="ECO:0000313" key="3">
    <source>
        <dbReference type="EMBL" id="ORX82297.1"/>
    </source>
</evidence>
<keyword evidence="4" id="KW-1185">Reference proteome</keyword>
<protein>
    <recommendedName>
        <fullName evidence="5">Elongator complex protein 6</fullName>
    </recommendedName>
</protein>
<dbReference type="STRING" id="1754192.A0A1Y1X978"/>
<dbReference type="PANTHER" id="PTHR16184:SF6">
    <property type="entry name" value="ELONGATOR COMPLEX PROTEIN 6"/>
    <property type="match status" value="1"/>
</dbReference>
<dbReference type="CDD" id="cd19495">
    <property type="entry name" value="Elp6"/>
    <property type="match status" value="1"/>
</dbReference>
<dbReference type="Proteomes" id="UP000193944">
    <property type="component" value="Unassembled WGS sequence"/>
</dbReference>
<gene>
    <name evidence="3" type="ORF">BCR32DRAFT_267735</name>
</gene>
<evidence type="ECO:0000256" key="1">
    <source>
        <dbReference type="ARBA" id="ARBA00005043"/>
    </source>
</evidence>
<dbReference type="InterPro" id="IPR018627">
    <property type="entry name" value="ELP6"/>
</dbReference>
<dbReference type="UniPathway" id="UPA00988"/>
<evidence type="ECO:0008006" key="5">
    <source>
        <dbReference type="Google" id="ProtNLM"/>
    </source>
</evidence>
<dbReference type="Gene3D" id="3.40.50.300">
    <property type="entry name" value="P-loop containing nucleotide triphosphate hydrolases"/>
    <property type="match status" value="1"/>
</dbReference>
<comment type="similarity">
    <text evidence="2">Belongs to the ELP6 family.</text>
</comment>
<dbReference type="GO" id="GO:0033588">
    <property type="term" value="C:elongator holoenzyme complex"/>
    <property type="evidence" value="ECO:0007669"/>
    <property type="project" value="InterPro"/>
</dbReference>
<comment type="caution">
    <text evidence="3">The sequence shown here is derived from an EMBL/GenBank/DDBJ whole genome shotgun (WGS) entry which is preliminary data.</text>
</comment>
<proteinExistence type="inferred from homology"/>
<dbReference type="Pfam" id="PF09807">
    <property type="entry name" value="ELP6"/>
    <property type="match status" value="2"/>
</dbReference>
<dbReference type="PANTHER" id="PTHR16184">
    <property type="entry name" value="ELONGATOR COMPLEX PROTEIN 6"/>
    <property type="match status" value="1"/>
</dbReference>
<reference evidence="3 4" key="2">
    <citation type="submission" date="2016-08" db="EMBL/GenBank/DDBJ databases">
        <title>Pervasive Adenine N6-methylation of Active Genes in Fungi.</title>
        <authorList>
            <consortium name="DOE Joint Genome Institute"/>
            <person name="Mondo S.J."/>
            <person name="Dannebaum R.O."/>
            <person name="Kuo R.C."/>
            <person name="Labutti K."/>
            <person name="Haridas S."/>
            <person name="Kuo A."/>
            <person name="Salamov A."/>
            <person name="Ahrendt S.R."/>
            <person name="Lipzen A."/>
            <person name="Sullivan W."/>
            <person name="Andreopoulos W.B."/>
            <person name="Clum A."/>
            <person name="Lindquist E."/>
            <person name="Daum C."/>
            <person name="Ramamoorthy G.K."/>
            <person name="Gryganskyi A."/>
            <person name="Culley D."/>
            <person name="Magnuson J.K."/>
            <person name="James T.Y."/>
            <person name="O'Malley M.A."/>
            <person name="Stajich J.E."/>
            <person name="Spatafora J.W."/>
            <person name="Visel A."/>
            <person name="Grigoriev I.V."/>
        </authorList>
    </citation>
    <scope>NUCLEOTIDE SEQUENCE [LARGE SCALE GENOMIC DNA]</scope>
    <source>
        <strain evidence="3 4">S4</strain>
    </source>
</reference>
<dbReference type="GO" id="GO:0002098">
    <property type="term" value="P:tRNA wobble uridine modification"/>
    <property type="evidence" value="ECO:0007669"/>
    <property type="project" value="InterPro"/>
</dbReference>
<evidence type="ECO:0000256" key="2">
    <source>
        <dbReference type="ARBA" id="ARBA00008837"/>
    </source>
</evidence>
<name>A0A1Y1X978_9FUNG</name>
<dbReference type="OrthoDB" id="9995306at2759"/>